<dbReference type="Pfam" id="PF14322">
    <property type="entry name" value="SusD-like_3"/>
    <property type="match status" value="1"/>
</dbReference>
<comment type="subcellular location">
    <subcellularLocation>
        <location evidence="1">Cell outer membrane</location>
    </subcellularLocation>
</comment>
<comment type="similarity">
    <text evidence="2">Belongs to the SusD family.</text>
</comment>
<evidence type="ECO:0000256" key="3">
    <source>
        <dbReference type="ARBA" id="ARBA00022729"/>
    </source>
</evidence>
<evidence type="ECO:0000259" key="7">
    <source>
        <dbReference type="Pfam" id="PF14322"/>
    </source>
</evidence>
<dbReference type="SUPFAM" id="SSF48452">
    <property type="entry name" value="TPR-like"/>
    <property type="match status" value="1"/>
</dbReference>
<keyword evidence="5" id="KW-0998">Cell outer membrane</keyword>
<dbReference type="RefSeq" id="WP_188088115.1">
    <property type="nucleotide sequence ID" value="NZ_JACVFC010000001.1"/>
</dbReference>
<evidence type="ECO:0000313" key="8">
    <source>
        <dbReference type="EMBL" id="MBC9931080.1"/>
    </source>
</evidence>
<dbReference type="EMBL" id="JACVFC010000001">
    <property type="protein sequence ID" value="MBC9931080.1"/>
    <property type="molecule type" value="Genomic_DNA"/>
</dbReference>
<reference evidence="8 9" key="1">
    <citation type="submission" date="2020-09" db="EMBL/GenBank/DDBJ databases">
        <title>Genome sequences of type strains of Chitinophaga qingshengii and Chitinophaga varians.</title>
        <authorList>
            <person name="Kittiwongwattana C."/>
        </authorList>
    </citation>
    <scope>NUCLEOTIDE SEQUENCE [LARGE SCALE GENOMIC DNA]</scope>
    <source>
        <strain evidence="8 9">JCM 30026</strain>
    </source>
</reference>
<keyword evidence="3" id="KW-0732">Signal</keyword>
<dbReference type="PROSITE" id="PS51257">
    <property type="entry name" value="PROKAR_LIPOPROTEIN"/>
    <property type="match status" value="1"/>
</dbReference>
<evidence type="ECO:0000313" key="9">
    <source>
        <dbReference type="Proteomes" id="UP000659124"/>
    </source>
</evidence>
<protein>
    <submittedName>
        <fullName evidence="8">RagB/SusD family nutrient uptake outer membrane protein</fullName>
    </submittedName>
</protein>
<dbReference type="Pfam" id="PF07980">
    <property type="entry name" value="SusD_RagB"/>
    <property type="match status" value="1"/>
</dbReference>
<keyword evidence="9" id="KW-1185">Reference proteome</keyword>
<organism evidence="8 9">
    <name type="scientific">Chitinophaga qingshengii</name>
    <dbReference type="NCBI Taxonomy" id="1569794"/>
    <lineage>
        <taxon>Bacteria</taxon>
        <taxon>Pseudomonadati</taxon>
        <taxon>Bacteroidota</taxon>
        <taxon>Chitinophagia</taxon>
        <taxon>Chitinophagales</taxon>
        <taxon>Chitinophagaceae</taxon>
        <taxon>Chitinophaga</taxon>
    </lineage>
</organism>
<feature type="domain" description="SusD-like N-terminal" evidence="7">
    <location>
        <begin position="22"/>
        <end position="211"/>
    </location>
</feature>
<evidence type="ECO:0000259" key="6">
    <source>
        <dbReference type="Pfam" id="PF07980"/>
    </source>
</evidence>
<dbReference type="InterPro" id="IPR011990">
    <property type="entry name" value="TPR-like_helical_dom_sf"/>
</dbReference>
<evidence type="ECO:0000256" key="4">
    <source>
        <dbReference type="ARBA" id="ARBA00023136"/>
    </source>
</evidence>
<evidence type="ECO:0000256" key="5">
    <source>
        <dbReference type="ARBA" id="ARBA00023237"/>
    </source>
</evidence>
<proteinExistence type="inferred from homology"/>
<gene>
    <name evidence="8" type="ORF">ICL07_11890</name>
</gene>
<sequence length="476" mass="53464">MKKRILFGILILAAVTGSSCKKWLDVKPRDKVIETTLLENETGFLSALNGVYLNMTDSATYGGQVTMQMVEILGQRYNVGGGHKYYKIASYQYPDPEIQTLFGNTWGNMYKMVANVNKILSVIDQKKEVFTGKHYAWVKGEALALRAMIHFDLFRLFGPVYKLDSTALSLPYYSSFTTNYEDYLRGNVFIGKVLADLDAAEALLTDDLIKDGYTLGNATSDEGIAWSFRNLRLNYFAVKGLKARVCLYRGDKISALKNATDVITRAGAILPFVKLGAVQDARNADRVFAPELLFALQDSRRINKYKSYFDPSLSDAEILTAVQGRLTSEFESNTNDYRYGNTWLVPGSNLKNYRCFFKYADVENTNLRFRNLIPLIRMSEMYFIAAESAPDPASGLEYLNAVRRGRGIGDAPATAGITAELLKDYKREFYGEGQMFFYYKRNATASIPGGTGSGTITMGKEKYVLPIPLDESRFRN</sequence>
<evidence type="ECO:0000256" key="2">
    <source>
        <dbReference type="ARBA" id="ARBA00006275"/>
    </source>
</evidence>
<dbReference type="Proteomes" id="UP000659124">
    <property type="component" value="Unassembled WGS sequence"/>
</dbReference>
<feature type="domain" description="RagB/SusD" evidence="6">
    <location>
        <begin position="324"/>
        <end position="445"/>
    </location>
</feature>
<dbReference type="Gene3D" id="1.25.40.390">
    <property type="match status" value="1"/>
</dbReference>
<dbReference type="InterPro" id="IPR012944">
    <property type="entry name" value="SusD_RagB_dom"/>
</dbReference>
<evidence type="ECO:0000256" key="1">
    <source>
        <dbReference type="ARBA" id="ARBA00004442"/>
    </source>
</evidence>
<comment type="caution">
    <text evidence="8">The sequence shown here is derived from an EMBL/GenBank/DDBJ whole genome shotgun (WGS) entry which is preliminary data.</text>
</comment>
<dbReference type="InterPro" id="IPR033985">
    <property type="entry name" value="SusD-like_N"/>
</dbReference>
<accession>A0ABR7TM64</accession>
<name>A0ABR7TM64_9BACT</name>
<keyword evidence="4" id="KW-0472">Membrane</keyword>